<keyword evidence="2" id="KW-1185">Reference proteome</keyword>
<proteinExistence type="predicted"/>
<organism evidence="1 2">
    <name type="scientific">Grifola frondosa</name>
    <name type="common">Maitake</name>
    <name type="synonym">Polyporus frondosus</name>
    <dbReference type="NCBI Taxonomy" id="5627"/>
    <lineage>
        <taxon>Eukaryota</taxon>
        <taxon>Fungi</taxon>
        <taxon>Dikarya</taxon>
        <taxon>Basidiomycota</taxon>
        <taxon>Agaricomycotina</taxon>
        <taxon>Agaricomycetes</taxon>
        <taxon>Polyporales</taxon>
        <taxon>Grifolaceae</taxon>
        <taxon>Grifola</taxon>
    </lineage>
</organism>
<dbReference type="Proteomes" id="UP000092993">
    <property type="component" value="Unassembled WGS sequence"/>
</dbReference>
<reference evidence="1 2" key="1">
    <citation type="submission" date="2016-03" db="EMBL/GenBank/DDBJ databases">
        <title>Whole genome sequencing of Grifola frondosa 9006-11.</title>
        <authorList>
            <person name="Min B."/>
            <person name="Park H."/>
            <person name="Kim J.-G."/>
            <person name="Cho H."/>
            <person name="Oh Y.-L."/>
            <person name="Kong W.-S."/>
            <person name="Choi I.-G."/>
        </authorList>
    </citation>
    <scope>NUCLEOTIDE SEQUENCE [LARGE SCALE GENOMIC DNA]</scope>
    <source>
        <strain evidence="1 2">9006-11</strain>
    </source>
</reference>
<evidence type="ECO:0000313" key="1">
    <source>
        <dbReference type="EMBL" id="OBZ66894.1"/>
    </source>
</evidence>
<name>A0A1C7LVQ1_GRIFR</name>
<accession>A0A1C7LVQ1</accession>
<sequence>MVSRMEPFIWSMSWEVRSLTFTGSFATWSVRLLAFNKPHAATKVIDMNNGLVMIYQPVDSLSDSQFRWDWLQCYVVVSIHQSVLFTSLHDIGSLMPIHPCYSRAFRNVSPVPSQSKRGHNHIIDMMAEIRGGDCSELLQCKISTNTMNHRLVIEKGVLTTFRPHTGRWQALMSAKVRFVKADLTCEVGTRML</sequence>
<gene>
    <name evidence="1" type="ORF">A0H81_13219</name>
</gene>
<dbReference type="EMBL" id="LUGG01000027">
    <property type="protein sequence ID" value="OBZ66894.1"/>
    <property type="molecule type" value="Genomic_DNA"/>
</dbReference>
<protein>
    <submittedName>
        <fullName evidence="1">Uncharacterized protein</fullName>
    </submittedName>
</protein>
<dbReference type="AlphaFoldDB" id="A0A1C7LVQ1"/>
<evidence type="ECO:0000313" key="2">
    <source>
        <dbReference type="Proteomes" id="UP000092993"/>
    </source>
</evidence>
<comment type="caution">
    <text evidence="1">The sequence shown here is derived from an EMBL/GenBank/DDBJ whole genome shotgun (WGS) entry which is preliminary data.</text>
</comment>